<organism evidence="10 11">
    <name type="scientific">Gracilimonas sediminicola</name>
    <dbReference type="NCBI Taxonomy" id="2952158"/>
    <lineage>
        <taxon>Bacteria</taxon>
        <taxon>Pseudomonadati</taxon>
        <taxon>Balneolota</taxon>
        <taxon>Balneolia</taxon>
        <taxon>Balneolales</taxon>
        <taxon>Balneolaceae</taxon>
        <taxon>Gracilimonas</taxon>
    </lineage>
</organism>
<dbReference type="InterPro" id="IPR001672">
    <property type="entry name" value="G6P_Isomerase"/>
</dbReference>
<dbReference type="CDD" id="cd05015">
    <property type="entry name" value="SIS_PGI_1"/>
    <property type="match status" value="1"/>
</dbReference>
<dbReference type="FunFam" id="3.40.50.10490:FF:000016">
    <property type="entry name" value="Glucose-6-phosphate isomerase"/>
    <property type="match status" value="1"/>
</dbReference>
<accession>A0A9X2L5R2</accession>
<dbReference type="SUPFAM" id="SSF53697">
    <property type="entry name" value="SIS domain"/>
    <property type="match status" value="1"/>
</dbReference>
<dbReference type="InterPro" id="IPR035482">
    <property type="entry name" value="SIS_PGI_2"/>
</dbReference>
<evidence type="ECO:0000313" key="11">
    <source>
        <dbReference type="Proteomes" id="UP001139125"/>
    </source>
</evidence>
<dbReference type="CDD" id="cd05016">
    <property type="entry name" value="SIS_PGI_2"/>
    <property type="match status" value="1"/>
</dbReference>
<comment type="similarity">
    <text evidence="2 9">Belongs to the GPI family.</text>
</comment>
<keyword evidence="6 9" id="KW-0324">Glycolysis</keyword>
<reference evidence="10" key="1">
    <citation type="submission" date="2022-06" db="EMBL/GenBank/DDBJ databases">
        <title>Gracilimonas sp. CAU 1638 isolated from sea sediment.</title>
        <authorList>
            <person name="Kim W."/>
        </authorList>
    </citation>
    <scope>NUCLEOTIDE SEQUENCE</scope>
    <source>
        <strain evidence="10">CAU 1638</strain>
    </source>
</reference>
<dbReference type="GO" id="GO:0006096">
    <property type="term" value="P:glycolytic process"/>
    <property type="evidence" value="ECO:0007669"/>
    <property type="project" value="UniProtKB-KW"/>
</dbReference>
<dbReference type="Proteomes" id="UP001139125">
    <property type="component" value="Unassembled WGS sequence"/>
</dbReference>
<keyword evidence="11" id="KW-1185">Reference proteome</keyword>
<evidence type="ECO:0000256" key="1">
    <source>
        <dbReference type="ARBA" id="ARBA00004926"/>
    </source>
</evidence>
<evidence type="ECO:0000313" key="10">
    <source>
        <dbReference type="EMBL" id="MCP9292890.1"/>
    </source>
</evidence>
<dbReference type="GO" id="GO:0004347">
    <property type="term" value="F:glucose-6-phosphate isomerase activity"/>
    <property type="evidence" value="ECO:0007669"/>
    <property type="project" value="UniProtKB-EC"/>
</dbReference>
<comment type="catalytic activity">
    <reaction evidence="8 9">
        <text>alpha-D-glucose 6-phosphate = beta-D-fructose 6-phosphate</text>
        <dbReference type="Rhea" id="RHEA:11816"/>
        <dbReference type="ChEBI" id="CHEBI:57634"/>
        <dbReference type="ChEBI" id="CHEBI:58225"/>
        <dbReference type="EC" id="5.3.1.9"/>
    </reaction>
</comment>
<dbReference type="NCBIfam" id="NF010697">
    <property type="entry name" value="PRK14097.1"/>
    <property type="match status" value="1"/>
</dbReference>
<evidence type="ECO:0000256" key="2">
    <source>
        <dbReference type="ARBA" id="ARBA00006604"/>
    </source>
</evidence>
<sequence>MINCDISIARKFIQDDEYLKARKKADTALDHLKNKTGPGSEWLGWRDLLADPNDAELEKIGSLGEEIRAKADVFIVCGIGGSYLGAKAVIDALSPHFGSNGPEILYAGHHIGGKYLEQLLNYLKQPKENGEPKRIYVNVISKSGSTLETALAFRMLRELLEEMYGEGASEHIICTTSKEGGLLNKLIEQKGYRKFIIPDNVGGRYSVLTPVGLLPIAVAGIDIRTLFYGAVSAYNSYEENAEDLLEYAALRNAIHESGKTIDVFATFEPELTSLGGWIQQLLGESEGKEGKGIFPTVATFSTDLHSIGQFIQQGKRSLMETFIIVEKPFSKLQVNKLEGNDDELNYLAGKSFHEINTKAREGTTEAHSEGDVPIVRVSLPALNEENIGQLIYFFELLTGIFVYSLEVNPFNQPGVEDYKKAMYRLLGK</sequence>
<dbReference type="EMBL" id="JANDBC010000003">
    <property type="protein sequence ID" value="MCP9292890.1"/>
    <property type="molecule type" value="Genomic_DNA"/>
</dbReference>
<dbReference type="RefSeq" id="WP_255135788.1">
    <property type="nucleotide sequence ID" value="NZ_JANDBC010000003.1"/>
</dbReference>
<dbReference type="InterPro" id="IPR035476">
    <property type="entry name" value="SIS_PGI_1"/>
</dbReference>
<keyword evidence="4 9" id="KW-0312">Gluconeogenesis</keyword>
<dbReference type="Gene3D" id="3.40.50.10490">
    <property type="entry name" value="Glucose-6-phosphate isomerase like protein, domain 1"/>
    <property type="match status" value="2"/>
</dbReference>
<comment type="caution">
    <text evidence="10">The sequence shown here is derived from an EMBL/GenBank/DDBJ whole genome shotgun (WGS) entry which is preliminary data.</text>
</comment>
<keyword evidence="5" id="KW-0963">Cytoplasm</keyword>
<dbReference type="PANTHER" id="PTHR11469:SF1">
    <property type="entry name" value="GLUCOSE-6-PHOSPHATE ISOMERASE"/>
    <property type="match status" value="1"/>
</dbReference>
<dbReference type="InterPro" id="IPR046348">
    <property type="entry name" value="SIS_dom_sf"/>
</dbReference>
<evidence type="ECO:0000256" key="9">
    <source>
        <dbReference type="RuleBase" id="RU000612"/>
    </source>
</evidence>
<dbReference type="Pfam" id="PF00342">
    <property type="entry name" value="PGI"/>
    <property type="match status" value="1"/>
</dbReference>
<gene>
    <name evidence="10" type="ORF">NM125_14970</name>
</gene>
<evidence type="ECO:0000256" key="6">
    <source>
        <dbReference type="ARBA" id="ARBA00023152"/>
    </source>
</evidence>
<evidence type="ECO:0000256" key="5">
    <source>
        <dbReference type="ARBA" id="ARBA00022490"/>
    </source>
</evidence>
<comment type="pathway">
    <text evidence="1 9">Carbohydrate degradation; glycolysis; D-glyceraldehyde 3-phosphate and glycerone phosphate from D-glucose: step 2/4.</text>
</comment>
<evidence type="ECO:0000256" key="8">
    <source>
        <dbReference type="ARBA" id="ARBA00029321"/>
    </source>
</evidence>
<dbReference type="GO" id="GO:0005829">
    <property type="term" value="C:cytosol"/>
    <property type="evidence" value="ECO:0007669"/>
    <property type="project" value="TreeGrafter"/>
</dbReference>
<evidence type="ECO:0000256" key="7">
    <source>
        <dbReference type="ARBA" id="ARBA00023235"/>
    </source>
</evidence>
<evidence type="ECO:0000256" key="4">
    <source>
        <dbReference type="ARBA" id="ARBA00022432"/>
    </source>
</evidence>
<dbReference type="InterPro" id="IPR018189">
    <property type="entry name" value="Phosphoglucose_isomerase_CS"/>
</dbReference>
<dbReference type="EC" id="5.3.1.9" evidence="3 9"/>
<protein>
    <recommendedName>
        <fullName evidence="3 9">Glucose-6-phosphate isomerase</fullName>
        <ecNumber evidence="3 9">5.3.1.9</ecNumber>
    </recommendedName>
</protein>
<dbReference type="PRINTS" id="PR00662">
    <property type="entry name" value="G6PISOMERASE"/>
</dbReference>
<proteinExistence type="inferred from homology"/>
<name>A0A9X2L5R2_9BACT</name>
<dbReference type="GO" id="GO:0006094">
    <property type="term" value="P:gluconeogenesis"/>
    <property type="evidence" value="ECO:0007669"/>
    <property type="project" value="UniProtKB-KW"/>
</dbReference>
<dbReference type="AlphaFoldDB" id="A0A9X2L5R2"/>
<dbReference type="PROSITE" id="PS51463">
    <property type="entry name" value="P_GLUCOSE_ISOMERASE_3"/>
    <property type="match status" value="1"/>
</dbReference>
<dbReference type="PANTHER" id="PTHR11469">
    <property type="entry name" value="GLUCOSE-6-PHOSPHATE ISOMERASE"/>
    <property type="match status" value="1"/>
</dbReference>
<keyword evidence="7 9" id="KW-0413">Isomerase</keyword>
<dbReference type="PROSITE" id="PS00765">
    <property type="entry name" value="P_GLUCOSE_ISOMERASE_1"/>
    <property type="match status" value="1"/>
</dbReference>
<dbReference type="GO" id="GO:0048029">
    <property type="term" value="F:monosaccharide binding"/>
    <property type="evidence" value="ECO:0007669"/>
    <property type="project" value="TreeGrafter"/>
</dbReference>
<evidence type="ECO:0000256" key="3">
    <source>
        <dbReference type="ARBA" id="ARBA00011952"/>
    </source>
</evidence>
<dbReference type="GO" id="GO:0051156">
    <property type="term" value="P:glucose 6-phosphate metabolic process"/>
    <property type="evidence" value="ECO:0007669"/>
    <property type="project" value="TreeGrafter"/>
</dbReference>
<dbReference type="GO" id="GO:0097367">
    <property type="term" value="F:carbohydrate derivative binding"/>
    <property type="evidence" value="ECO:0007669"/>
    <property type="project" value="InterPro"/>
</dbReference>